<name>A0AA43U9S0_9ACTN</name>
<dbReference type="GO" id="GO:0003676">
    <property type="term" value="F:nucleic acid binding"/>
    <property type="evidence" value="ECO:0007669"/>
    <property type="project" value="InterPro"/>
</dbReference>
<comment type="catalytic activity">
    <reaction evidence="5">
        <text>L-glutaminyl-[peptide chain release factor] + S-adenosyl-L-methionine = N(5)-methyl-L-glutaminyl-[peptide chain release factor] + S-adenosyl-L-homocysteine + H(+)</text>
        <dbReference type="Rhea" id="RHEA:42896"/>
        <dbReference type="Rhea" id="RHEA-COMP:10271"/>
        <dbReference type="Rhea" id="RHEA-COMP:10272"/>
        <dbReference type="ChEBI" id="CHEBI:15378"/>
        <dbReference type="ChEBI" id="CHEBI:30011"/>
        <dbReference type="ChEBI" id="CHEBI:57856"/>
        <dbReference type="ChEBI" id="CHEBI:59789"/>
        <dbReference type="ChEBI" id="CHEBI:61891"/>
        <dbReference type="EC" id="2.1.1.297"/>
    </reaction>
</comment>
<dbReference type="NCBIfam" id="TIGR00536">
    <property type="entry name" value="hemK_fam"/>
    <property type="match status" value="1"/>
</dbReference>
<evidence type="ECO:0000256" key="4">
    <source>
        <dbReference type="ARBA" id="ARBA00022691"/>
    </source>
</evidence>
<dbReference type="InterPro" id="IPR007848">
    <property type="entry name" value="Small_mtfrase_dom"/>
</dbReference>
<dbReference type="GO" id="GO:0032259">
    <property type="term" value="P:methylation"/>
    <property type="evidence" value="ECO:0007669"/>
    <property type="project" value="UniProtKB-KW"/>
</dbReference>
<dbReference type="Pfam" id="PF05175">
    <property type="entry name" value="MTS"/>
    <property type="match status" value="1"/>
</dbReference>
<accession>A0AA43U9S0</accession>
<keyword evidence="9" id="KW-1185">Reference proteome</keyword>
<organism evidence="8 9">
    <name type="scientific">Phoenicibacter congonensis</name>
    <dbReference type="NCBI Taxonomy" id="1944646"/>
    <lineage>
        <taxon>Bacteria</taxon>
        <taxon>Bacillati</taxon>
        <taxon>Actinomycetota</taxon>
        <taxon>Coriobacteriia</taxon>
        <taxon>Eggerthellales</taxon>
        <taxon>Eggerthellaceae</taxon>
        <taxon>Phoenicibacter</taxon>
    </lineage>
</organism>
<feature type="domain" description="Methyltransferase small" evidence="6">
    <location>
        <begin position="123"/>
        <end position="203"/>
    </location>
</feature>
<dbReference type="InterPro" id="IPR019874">
    <property type="entry name" value="RF_methyltr_PrmC"/>
</dbReference>
<dbReference type="EC" id="2.1.1.297" evidence="1"/>
<dbReference type="AlphaFoldDB" id="A0AA43U9S0"/>
<dbReference type="GO" id="GO:0102559">
    <property type="term" value="F:peptide chain release factor N(5)-glutamine methyltransferase activity"/>
    <property type="evidence" value="ECO:0007669"/>
    <property type="project" value="UniProtKB-EC"/>
</dbReference>
<reference evidence="8" key="1">
    <citation type="submission" date="2023-07" db="EMBL/GenBank/DDBJ databases">
        <title>Between Cages and Wild: Unraveling the Impact of Captivity on Animal Microbiomes and Antimicrobial Resistance.</title>
        <authorList>
            <person name="Schmartz G.P."/>
            <person name="Rehner J."/>
            <person name="Schuff M.J."/>
            <person name="Becker S.L."/>
            <person name="Kravczyk M."/>
            <person name="Gurevich A."/>
            <person name="Francke R."/>
            <person name="Mueller R."/>
            <person name="Keller V."/>
            <person name="Keller A."/>
        </authorList>
    </citation>
    <scope>NUCLEOTIDE SEQUENCE</scope>
    <source>
        <strain evidence="8">S12M_St_49</strain>
    </source>
</reference>
<dbReference type="CDD" id="cd02440">
    <property type="entry name" value="AdoMet_MTases"/>
    <property type="match status" value="1"/>
</dbReference>
<evidence type="ECO:0000259" key="7">
    <source>
        <dbReference type="Pfam" id="PF17827"/>
    </source>
</evidence>
<protein>
    <recommendedName>
        <fullName evidence="1">peptide chain release factor N(5)-glutamine methyltransferase</fullName>
        <ecNumber evidence="1">2.1.1.297</ecNumber>
    </recommendedName>
</protein>
<dbReference type="InterPro" id="IPR002052">
    <property type="entry name" value="DNA_methylase_N6_adenine_CS"/>
</dbReference>
<evidence type="ECO:0000256" key="2">
    <source>
        <dbReference type="ARBA" id="ARBA00022603"/>
    </source>
</evidence>
<evidence type="ECO:0000256" key="5">
    <source>
        <dbReference type="ARBA" id="ARBA00048391"/>
    </source>
</evidence>
<keyword evidence="2 8" id="KW-0489">Methyltransferase</keyword>
<evidence type="ECO:0000313" key="9">
    <source>
        <dbReference type="Proteomes" id="UP001168575"/>
    </source>
</evidence>
<dbReference type="EMBL" id="JAUMVS010000011">
    <property type="protein sequence ID" value="MDO4841331.1"/>
    <property type="molecule type" value="Genomic_DNA"/>
</dbReference>
<dbReference type="InterPro" id="IPR029063">
    <property type="entry name" value="SAM-dependent_MTases_sf"/>
</dbReference>
<evidence type="ECO:0000313" key="8">
    <source>
        <dbReference type="EMBL" id="MDO4841331.1"/>
    </source>
</evidence>
<dbReference type="NCBIfam" id="TIGR03534">
    <property type="entry name" value="RF_mod_PrmC"/>
    <property type="match status" value="1"/>
</dbReference>
<dbReference type="Proteomes" id="UP001168575">
    <property type="component" value="Unassembled WGS sequence"/>
</dbReference>
<gene>
    <name evidence="8" type="primary">prmC</name>
    <name evidence="8" type="ORF">Q3982_01465</name>
</gene>
<dbReference type="PANTHER" id="PTHR18895">
    <property type="entry name" value="HEMK METHYLTRANSFERASE"/>
    <property type="match status" value="1"/>
</dbReference>
<dbReference type="SUPFAM" id="SSF53335">
    <property type="entry name" value="S-adenosyl-L-methionine-dependent methyltransferases"/>
    <property type="match status" value="1"/>
</dbReference>
<feature type="domain" description="Release factor glutamine methyltransferase N-terminal" evidence="7">
    <location>
        <begin position="14"/>
        <end position="80"/>
    </location>
</feature>
<sequence>MTDEKLTPLTAVQEYIANYFDDCGIENGANLSRYIISEVLGMSYAKALLKKPMLKLWECDKIDDACNRVAQGEPVQYVFGTAPFRYLELEVTPDVLIPRPETEMMVDIVAYYLKKNNIEWPLLADIGTGSGALAVSFATEFDESIVYATDVSKKALVVAMRNAKRYDQLENIYFEQCSCLDNFEYFQHSRNHFNAIVSNPPYVPTDVCKKLPREVRDHEPMLALDGGQDGLDVYREILKSTRGMLEPGGLYLFELHETCLDLAKRIAIEAGLKDVSIIKDLAGKDRFLAAID</sequence>
<evidence type="ECO:0000256" key="3">
    <source>
        <dbReference type="ARBA" id="ARBA00022679"/>
    </source>
</evidence>
<dbReference type="PROSITE" id="PS00092">
    <property type="entry name" value="N6_MTASE"/>
    <property type="match status" value="1"/>
</dbReference>
<dbReference type="Pfam" id="PF17827">
    <property type="entry name" value="PrmC_N"/>
    <property type="match status" value="1"/>
</dbReference>
<comment type="caution">
    <text evidence="8">The sequence shown here is derived from an EMBL/GenBank/DDBJ whole genome shotgun (WGS) entry which is preliminary data.</text>
</comment>
<dbReference type="InterPro" id="IPR050320">
    <property type="entry name" value="N5-glutamine_MTase"/>
</dbReference>
<keyword evidence="4" id="KW-0949">S-adenosyl-L-methionine</keyword>
<dbReference type="InterPro" id="IPR040758">
    <property type="entry name" value="PrmC_N"/>
</dbReference>
<proteinExistence type="predicted"/>
<evidence type="ECO:0000256" key="1">
    <source>
        <dbReference type="ARBA" id="ARBA00012771"/>
    </source>
</evidence>
<dbReference type="InterPro" id="IPR004556">
    <property type="entry name" value="HemK-like"/>
</dbReference>
<evidence type="ECO:0000259" key="6">
    <source>
        <dbReference type="Pfam" id="PF05175"/>
    </source>
</evidence>
<dbReference type="PANTHER" id="PTHR18895:SF74">
    <property type="entry name" value="MTRF1L RELEASE FACTOR GLUTAMINE METHYLTRANSFERASE"/>
    <property type="match status" value="1"/>
</dbReference>
<dbReference type="Gene3D" id="1.10.8.10">
    <property type="entry name" value="DNA helicase RuvA subunit, C-terminal domain"/>
    <property type="match status" value="1"/>
</dbReference>
<keyword evidence="3 8" id="KW-0808">Transferase</keyword>
<dbReference type="Gene3D" id="3.40.50.150">
    <property type="entry name" value="Vaccinia Virus protein VP39"/>
    <property type="match status" value="1"/>
</dbReference>